<dbReference type="GO" id="GO:0017038">
    <property type="term" value="P:protein import"/>
    <property type="evidence" value="ECO:0007669"/>
    <property type="project" value="TreeGrafter"/>
</dbReference>
<feature type="transmembrane region" description="Helical" evidence="7">
    <location>
        <begin position="52"/>
        <end position="70"/>
    </location>
</feature>
<dbReference type="AlphaFoldDB" id="A0A1I3HQ40"/>
<keyword evidence="6" id="KW-0653">Protein transport</keyword>
<dbReference type="EMBL" id="FOQD01000008">
    <property type="protein sequence ID" value="SFI37876.1"/>
    <property type="molecule type" value="Genomic_DNA"/>
</dbReference>
<dbReference type="Proteomes" id="UP000199518">
    <property type="component" value="Unassembled WGS sequence"/>
</dbReference>
<keyword evidence="10" id="KW-1185">Reference proteome</keyword>
<sequence>MSANRKNFFLRMLDPSLILGGMCTIGFYAVIHHPSMHDSVLHHYTTEHVVEYVIVTLWIWGVVDILLRMLSFPRDLLALRENWLPPRQGKEPASHALAMLENIRSRPRWLRESRVGKRLSSALEYVVQKGSAEDFREHLHYLAAQDEDITYSNYTLPRFIIAVTPVLGFLGTVVHFGTALSGISFDEMAEKLPVVVGEMGQAFNTTTTALAAAMSMMFALFLCERIEKGYVHQIDRLSDRELMNRFEIKDGNLTPFLAALKSANDEALAMIANTLGRHTELWIQAFDGVLSKFDARQQQDTQAWNTALTALNARHESLETQRIAAHKQHADEWKQALQDLSVRHEEFDAVREGRLLQMVETLDGRQSKLLSHVDSTLERALMLRDGVGELVEALHGIHQGEGKLLEVQTVLAKNLRVIHETQKIDDALHGLTAAIHLLTARNRGDMGHSAAA</sequence>
<evidence type="ECO:0000256" key="6">
    <source>
        <dbReference type="RuleBase" id="RU004057"/>
    </source>
</evidence>
<feature type="transmembrane region" description="Helical" evidence="7">
    <location>
        <begin position="12"/>
        <end position="32"/>
    </location>
</feature>
<keyword evidence="4 7" id="KW-1133">Transmembrane helix</keyword>
<proteinExistence type="inferred from homology"/>
<evidence type="ECO:0000256" key="3">
    <source>
        <dbReference type="ARBA" id="ARBA00022692"/>
    </source>
</evidence>
<feature type="transmembrane region" description="Helical" evidence="7">
    <location>
        <begin position="159"/>
        <end position="183"/>
    </location>
</feature>
<comment type="subcellular location">
    <subcellularLocation>
        <location evidence="1">Cell membrane</location>
        <topology evidence="1">Multi-pass membrane protein</topology>
    </subcellularLocation>
    <subcellularLocation>
        <location evidence="6">Membrane</location>
        <topology evidence="6">Multi-pass membrane protein</topology>
    </subcellularLocation>
</comment>
<keyword evidence="2" id="KW-1003">Cell membrane</keyword>
<dbReference type="PANTHER" id="PTHR30625:SF11">
    <property type="entry name" value="MOTA_TOLQ_EXBB PROTON CHANNEL DOMAIN-CONTAINING PROTEIN"/>
    <property type="match status" value="1"/>
</dbReference>
<reference evidence="10" key="1">
    <citation type="submission" date="2016-10" db="EMBL/GenBank/DDBJ databases">
        <authorList>
            <person name="Varghese N."/>
            <person name="Submissions S."/>
        </authorList>
    </citation>
    <scope>NUCLEOTIDE SEQUENCE [LARGE SCALE GENOMIC DNA]</scope>
    <source>
        <strain evidence="10">DSM 26348</strain>
    </source>
</reference>
<comment type="similarity">
    <text evidence="6">Belongs to the exbB/tolQ family.</text>
</comment>
<feature type="transmembrane region" description="Helical" evidence="7">
    <location>
        <begin position="203"/>
        <end position="223"/>
    </location>
</feature>
<dbReference type="PANTHER" id="PTHR30625">
    <property type="entry name" value="PROTEIN TOLQ"/>
    <property type="match status" value="1"/>
</dbReference>
<keyword evidence="3 7" id="KW-0812">Transmembrane</keyword>
<dbReference type="RefSeq" id="WP_092050455.1">
    <property type="nucleotide sequence ID" value="NZ_FOQD01000008.1"/>
</dbReference>
<gene>
    <name evidence="9" type="ORF">SAMN05421753_108152</name>
</gene>
<dbReference type="STRING" id="1576369.SAMN05421753_108152"/>
<name>A0A1I3HQ40_9PLAN</name>
<evidence type="ECO:0000256" key="5">
    <source>
        <dbReference type="ARBA" id="ARBA00023136"/>
    </source>
</evidence>
<evidence type="ECO:0000256" key="2">
    <source>
        <dbReference type="ARBA" id="ARBA00022475"/>
    </source>
</evidence>
<organism evidence="9 10">
    <name type="scientific">Planctomicrobium piriforme</name>
    <dbReference type="NCBI Taxonomy" id="1576369"/>
    <lineage>
        <taxon>Bacteria</taxon>
        <taxon>Pseudomonadati</taxon>
        <taxon>Planctomycetota</taxon>
        <taxon>Planctomycetia</taxon>
        <taxon>Planctomycetales</taxon>
        <taxon>Planctomycetaceae</taxon>
        <taxon>Planctomicrobium</taxon>
    </lineage>
</organism>
<feature type="domain" description="MotA/TolQ/ExbB proton channel" evidence="8">
    <location>
        <begin position="119"/>
        <end position="231"/>
    </location>
</feature>
<accession>A0A1I3HQ40</accession>
<evidence type="ECO:0000256" key="7">
    <source>
        <dbReference type="SAM" id="Phobius"/>
    </source>
</evidence>
<evidence type="ECO:0000259" key="8">
    <source>
        <dbReference type="Pfam" id="PF01618"/>
    </source>
</evidence>
<evidence type="ECO:0000313" key="10">
    <source>
        <dbReference type="Proteomes" id="UP000199518"/>
    </source>
</evidence>
<keyword evidence="5 7" id="KW-0472">Membrane</keyword>
<keyword evidence="6" id="KW-0813">Transport</keyword>
<evidence type="ECO:0000256" key="4">
    <source>
        <dbReference type="ARBA" id="ARBA00022989"/>
    </source>
</evidence>
<protein>
    <submittedName>
        <fullName evidence="9">Biopolymer transport protein ExbB/TolQ</fullName>
    </submittedName>
</protein>
<dbReference type="InterPro" id="IPR050790">
    <property type="entry name" value="ExbB/TolQ_transport"/>
</dbReference>
<evidence type="ECO:0000313" key="9">
    <source>
        <dbReference type="EMBL" id="SFI37876.1"/>
    </source>
</evidence>
<dbReference type="Pfam" id="PF01618">
    <property type="entry name" value="MotA_ExbB"/>
    <property type="match status" value="1"/>
</dbReference>
<evidence type="ECO:0000256" key="1">
    <source>
        <dbReference type="ARBA" id="ARBA00004651"/>
    </source>
</evidence>
<dbReference type="InterPro" id="IPR002898">
    <property type="entry name" value="MotA_ExbB_proton_chnl"/>
</dbReference>
<dbReference type="OrthoDB" id="230181at2"/>
<dbReference type="GO" id="GO:0005886">
    <property type="term" value="C:plasma membrane"/>
    <property type="evidence" value="ECO:0007669"/>
    <property type="project" value="UniProtKB-SubCell"/>
</dbReference>